<dbReference type="EMBL" id="JBHSCN010000002">
    <property type="protein sequence ID" value="MFC4241965.1"/>
    <property type="molecule type" value="Genomic_DNA"/>
</dbReference>
<organism evidence="1 2">
    <name type="scientific">Gryllotalpicola reticulitermitis</name>
    <dbReference type="NCBI Taxonomy" id="1184153"/>
    <lineage>
        <taxon>Bacteria</taxon>
        <taxon>Bacillati</taxon>
        <taxon>Actinomycetota</taxon>
        <taxon>Actinomycetes</taxon>
        <taxon>Micrococcales</taxon>
        <taxon>Microbacteriaceae</taxon>
        <taxon>Gryllotalpicola</taxon>
    </lineage>
</organism>
<dbReference type="Proteomes" id="UP001595900">
    <property type="component" value="Unassembled WGS sequence"/>
</dbReference>
<comment type="caution">
    <text evidence="1">The sequence shown here is derived from an EMBL/GenBank/DDBJ whole genome shotgun (WGS) entry which is preliminary data.</text>
</comment>
<protein>
    <submittedName>
        <fullName evidence="1">Accessory Sec system protein Asp3</fullName>
    </submittedName>
</protein>
<evidence type="ECO:0000313" key="2">
    <source>
        <dbReference type="Proteomes" id="UP001595900"/>
    </source>
</evidence>
<proteinExistence type="predicted"/>
<sequence>MSGGVVATVRWGSLNSRASLYGTELTTEASGDVRLVNRLMPSGTTMQEWYSFTDYQSVRDIPALPLLHHGKKYRVTPALESNPPGGFIFDVLYFDRFGDLVRTEVLYPPTYSFEYPPECHHYTIRLVNGGCDELRFTSFTLSEEAAETAAGEVAARG</sequence>
<accession>A0ABV8Q0R4</accession>
<dbReference type="NCBIfam" id="TIGR03711">
    <property type="entry name" value="acc_sec_asp3"/>
    <property type="match status" value="1"/>
</dbReference>
<dbReference type="InterPro" id="IPR022259">
    <property type="entry name" value="Acessory_Sec_prot_Asp3"/>
</dbReference>
<dbReference type="Pfam" id="PF15432">
    <property type="entry name" value="Sec-ASP3"/>
    <property type="match status" value="1"/>
</dbReference>
<reference evidence="2" key="1">
    <citation type="journal article" date="2019" name="Int. J. Syst. Evol. Microbiol.">
        <title>The Global Catalogue of Microorganisms (GCM) 10K type strain sequencing project: providing services to taxonomists for standard genome sequencing and annotation.</title>
        <authorList>
            <consortium name="The Broad Institute Genomics Platform"/>
            <consortium name="The Broad Institute Genome Sequencing Center for Infectious Disease"/>
            <person name="Wu L."/>
            <person name="Ma J."/>
        </authorList>
    </citation>
    <scope>NUCLEOTIDE SEQUENCE [LARGE SCALE GENOMIC DNA]</scope>
    <source>
        <strain evidence="2">CGMCC 1.10363</strain>
    </source>
</reference>
<name>A0ABV8Q0R4_9MICO</name>
<dbReference type="RefSeq" id="WP_390226736.1">
    <property type="nucleotide sequence ID" value="NZ_JBHSCN010000002.1"/>
</dbReference>
<gene>
    <name evidence="1" type="primary">asp3</name>
    <name evidence="1" type="ORF">ACFOYW_01155</name>
</gene>
<keyword evidence="2" id="KW-1185">Reference proteome</keyword>
<evidence type="ECO:0000313" key="1">
    <source>
        <dbReference type="EMBL" id="MFC4241965.1"/>
    </source>
</evidence>